<sequence length="152" mass="16320">MGGSLSDCRDACDEECDRERKCYIDQNEVKISAYDQTSYPQGTKINSSIGQHSLVAELAAAAGVPGTSTRSTAATSSREGRQRLKPQSVTWADGLFRQTGNLLGRFQLTPKASSFAGGHNSARGGSPLTFEQQMSVARGHLSSGRDRGMHPR</sequence>
<gene>
    <name evidence="2" type="ORF">AMON00008_LOCUS12622</name>
</gene>
<dbReference type="AlphaFoldDB" id="A0A7S4Q669"/>
<feature type="compositionally biased region" description="Low complexity" evidence="1">
    <location>
        <begin position="67"/>
        <end position="77"/>
    </location>
</feature>
<dbReference type="EMBL" id="HBNR01019051">
    <property type="protein sequence ID" value="CAE4573003.1"/>
    <property type="molecule type" value="Transcribed_RNA"/>
</dbReference>
<reference evidence="2" key="1">
    <citation type="submission" date="2021-01" db="EMBL/GenBank/DDBJ databases">
        <authorList>
            <person name="Corre E."/>
            <person name="Pelletier E."/>
            <person name="Niang G."/>
            <person name="Scheremetjew M."/>
            <person name="Finn R."/>
            <person name="Kale V."/>
            <person name="Holt S."/>
            <person name="Cochrane G."/>
            <person name="Meng A."/>
            <person name="Brown T."/>
            <person name="Cohen L."/>
        </authorList>
    </citation>
    <scope>NUCLEOTIDE SEQUENCE</scope>
    <source>
        <strain evidence="2">CCMP3105</strain>
    </source>
</reference>
<protein>
    <submittedName>
        <fullName evidence="2">Uncharacterized protein</fullName>
    </submittedName>
</protein>
<feature type="region of interest" description="Disordered" evidence="1">
    <location>
        <begin position="65"/>
        <end position="85"/>
    </location>
</feature>
<accession>A0A7S4Q669</accession>
<proteinExistence type="predicted"/>
<evidence type="ECO:0000256" key="1">
    <source>
        <dbReference type="SAM" id="MobiDB-lite"/>
    </source>
</evidence>
<name>A0A7S4Q669_9DINO</name>
<evidence type="ECO:0000313" key="2">
    <source>
        <dbReference type="EMBL" id="CAE4573003.1"/>
    </source>
</evidence>
<organism evidence="2">
    <name type="scientific">Alexandrium monilatum</name>
    <dbReference type="NCBI Taxonomy" id="311494"/>
    <lineage>
        <taxon>Eukaryota</taxon>
        <taxon>Sar</taxon>
        <taxon>Alveolata</taxon>
        <taxon>Dinophyceae</taxon>
        <taxon>Gonyaulacales</taxon>
        <taxon>Pyrocystaceae</taxon>
        <taxon>Alexandrium</taxon>
    </lineage>
</organism>